<dbReference type="Pfam" id="PF05175">
    <property type="entry name" value="MTS"/>
    <property type="match status" value="1"/>
</dbReference>
<evidence type="ECO:0000256" key="6">
    <source>
        <dbReference type="PROSITE-ProRule" id="PRU01024"/>
    </source>
</evidence>
<evidence type="ECO:0000259" key="8">
    <source>
        <dbReference type="Pfam" id="PF05175"/>
    </source>
</evidence>
<dbReference type="AlphaFoldDB" id="A0A560DC47"/>
<evidence type="ECO:0000256" key="1">
    <source>
        <dbReference type="ARBA" id="ARBA00022485"/>
    </source>
</evidence>
<dbReference type="CDD" id="cd02440">
    <property type="entry name" value="AdoMet_MTases"/>
    <property type="match status" value="1"/>
</dbReference>
<dbReference type="InterPro" id="IPR007848">
    <property type="entry name" value="Small_mtfrase_dom"/>
</dbReference>
<dbReference type="STRING" id="1803665.GCA_001641335_06069"/>
<dbReference type="GO" id="GO:0070475">
    <property type="term" value="P:rRNA base methylation"/>
    <property type="evidence" value="ECO:0007669"/>
    <property type="project" value="TreeGrafter"/>
</dbReference>
<organism evidence="9 10">
    <name type="scientific">Bradyrhizobium stylosanthis</name>
    <dbReference type="NCBI Taxonomy" id="1803665"/>
    <lineage>
        <taxon>Bacteria</taxon>
        <taxon>Pseudomonadati</taxon>
        <taxon>Pseudomonadota</taxon>
        <taxon>Alphaproteobacteria</taxon>
        <taxon>Hyphomicrobiales</taxon>
        <taxon>Nitrobacteraceae</taxon>
        <taxon>Bradyrhizobium</taxon>
    </lineage>
</organism>
<keyword evidence="2 6" id="KW-0489">Methyltransferase</keyword>
<evidence type="ECO:0000313" key="9">
    <source>
        <dbReference type="EMBL" id="TWA94632.1"/>
    </source>
</evidence>
<dbReference type="GO" id="GO:0051539">
    <property type="term" value="F:4 iron, 4 sulfur cluster binding"/>
    <property type="evidence" value="ECO:0007669"/>
    <property type="project" value="UniProtKB-KW"/>
</dbReference>
<evidence type="ECO:0000256" key="5">
    <source>
        <dbReference type="ARBA" id="ARBA00023014"/>
    </source>
</evidence>
<sequence>MSNSSWARDVVERLTIDHVGHRGDGVSLTAGDAVYVPYTLGGETVEVDHVAGHHPDRRKLLAVEVASPERIDPFCPHFGVCGGCAIQHWAADPYHAWKRGIVVETLAQAGIDCEVAPLVDAHGAGRRRITLHGRFGTHNVLKVGFSATSSHDVIPIHRCPILDPALEGALDAAWAIAEPLTSKMPVTKPLDIQVTATINGLDVDVRGSGPLPTPLVTALSRVAEQHRLARLTRHGELVLQRLAPVVKMGRADVTLPPGSFLQATVAGEETLAALVAERVGKAKEVLDLFCGVGPFALRLAEKARVTAYDSDAGAVAALAKAARTPGLKPIKAEPRDLFRRPLVPPELRDFDAVVFDPPRQGAQAQALKLAASKVPVVVAVSCNVATFARDARLLTDGGYKIDSVVPVDQFRHTPHVELVAKFTR</sequence>
<dbReference type="Proteomes" id="UP000319949">
    <property type="component" value="Unassembled WGS sequence"/>
</dbReference>
<keyword evidence="1" id="KW-0004">4Fe-4S</keyword>
<dbReference type="Gene3D" id="2.40.50.1070">
    <property type="match status" value="1"/>
</dbReference>
<feature type="active site" description="Nucleophile" evidence="6">
    <location>
        <position position="382"/>
    </location>
</feature>
<gene>
    <name evidence="9" type="ORF">FBZ96_108366</name>
</gene>
<reference evidence="9 10" key="1">
    <citation type="submission" date="2019-06" db="EMBL/GenBank/DDBJ databases">
        <title>Genomic Encyclopedia of Type Strains, Phase IV (KMG-V): Genome sequencing to study the core and pangenomes of soil and plant-associated prokaryotes.</title>
        <authorList>
            <person name="Whitman W."/>
        </authorList>
    </citation>
    <scope>NUCLEOTIDE SEQUENCE [LARGE SCALE GENOMIC DNA]</scope>
    <source>
        <strain evidence="9 10">BR 510</strain>
    </source>
</reference>
<dbReference type="InterPro" id="IPR030390">
    <property type="entry name" value="MeTrfase_TrmA_AS"/>
</dbReference>
<dbReference type="Gene3D" id="3.40.50.150">
    <property type="entry name" value="Vaccinia Virus protein VP39"/>
    <property type="match status" value="1"/>
</dbReference>
<dbReference type="PANTHER" id="PTHR11061:SF49">
    <property type="entry name" value="23S RRNA (URACIL(1939)-C(5))-METHYLTRANSFERASE RLMD"/>
    <property type="match status" value="1"/>
</dbReference>
<dbReference type="PROSITE" id="PS51687">
    <property type="entry name" value="SAM_MT_RNA_M5U"/>
    <property type="match status" value="1"/>
</dbReference>
<dbReference type="InterPro" id="IPR010280">
    <property type="entry name" value="U5_MeTrfase_fam"/>
</dbReference>
<keyword evidence="10" id="KW-1185">Reference proteome</keyword>
<keyword evidence="3 6" id="KW-0808">Transferase</keyword>
<comment type="caution">
    <text evidence="9">The sequence shown here is derived from an EMBL/GenBank/DDBJ whole genome shotgun (WGS) entry which is preliminary data.</text>
</comment>
<keyword evidence="4 6" id="KW-0949">S-adenosyl-L-methionine</keyword>
<feature type="binding site" evidence="6">
    <location>
        <position position="309"/>
    </location>
    <ligand>
        <name>S-adenosyl-L-methionine</name>
        <dbReference type="ChEBI" id="CHEBI:59789"/>
    </ligand>
</feature>
<comment type="similarity">
    <text evidence="6">Belongs to the class I-like SAM-binding methyltransferase superfamily. RNA M5U methyltransferase family.</text>
</comment>
<keyword evidence="5" id="KW-0411">Iron-sulfur</keyword>
<dbReference type="PROSITE" id="PS01230">
    <property type="entry name" value="TRMA_1"/>
    <property type="match status" value="1"/>
</dbReference>
<dbReference type="SUPFAM" id="SSF53335">
    <property type="entry name" value="S-adenosyl-L-methionine-dependent methyltransferases"/>
    <property type="match status" value="1"/>
</dbReference>
<evidence type="ECO:0000256" key="7">
    <source>
        <dbReference type="PROSITE-ProRule" id="PRU10015"/>
    </source>
</evidence>
<feature type="active site" evidence="7">
    <location>
        <position position="382"/>
    </location>
</feature>
<dbReference type="InterPro" id="IPR012340">
    <property type="entry name" value="NA-bd_OB-fold"/>
</dbReference>
<proteinExistence type="inferred from homology"/>
<name>A0A560DC47_9BRAD</name>
<dbReference type="Gene3D" id="2.40.50.140">
    <property type="entry name" value="Nucleic acid-binding proteins"/>
    <property type="match status" value="1"/>
</dbReference>
<evidence type="ECO:0000313" key="10">
    <source>
        <dbReference type="Proteomes" id="UP000319949"/>
    </source>
</evidence>
<evidence type="ECO:0000256" key="4">
    <source>
        <dbReference type="ARBA" id="ARBA00022691"/>
    </source>
</evidence>
<feature type="binding site" evidence="6">
    <location>
        <position position="262"/>
    </location>
    <ligand>
        <name>S-adenosyl-L-methionine</name>
        <dbReference type="ChEBI" id="CHEBI:59789"/>
    </ligand>
</feature>
<protein>
    <submittedName>
        <fullName evidence="9">23S rRNA m(5)U-1939 methyltransferase</fullName>
    </submittedName>
</protein>
<dbReference type="PANTHER" id="PTHR11061">
    <property type="entry name" value="RNA M5U METHYLTRANSFERASE"/>
    <property type="match status" value="1"/>
</dbReference>
<feature type="binding site" evidence="6">
    <location>
        <position position="356"/>
    </location>
    <ligand>
        <name>S-adenosyl-L-methionine</name>
        <dbReference type="ChEBI" id="CHEBI:59789"/>
    </ligand>
</feature>
<accession>A0A560DC47</accession>
<evidence type="ECO:0000256" key="2">
    <source>
        <dbReference type="ARBA" id="ARBA00022603"/>
    </source>
</evidence>
<keyword evidence="1" id="KW-0408">Iron</keyword>
<feature type="domain" description="Methyltransferase small" evidence="8">
    <location>
        <begin position="269"/>
        <end position="368"/>
    </location>
</feature>
<keyword evidence="1" id="KW-0479">Metal-binding</keyword>
<dbReference type="InterPro" id="IPR029063">
    <property type="entry name" value="SAM-dependent_MTases_sf"/>
</dbReference>
<dbReference type="GO" id="GO:0070041">
    <property type="term" value="F:rRNA (uridine-C5-)-methyltransferase activity"/>
    <property type="evidence" value="ECO:0007669"/>
    <property type="project" value="TreeGrafter"/>
</dbReference>
<feature type="binding site" evidence="6">
    <location>
        <position position="289"/>
    </location>
    <ligand>
        <name>S-adenosyl-L-methionine</name>
        <dbReference type="ChEBI" id="CHEBI:59789"/>
    </ligand>
</feature>
<dbReference type="EMBL" id="VITK01000008">
    <property type="protein sequence ID" value="TWA94632.1"/>
    <property type="molecule type" value="Genomic_DNA"/>
</dbReference>
<evidence type="ECO:0000256" key="3">
    <source>
        <dbReference type="ARBA" id="ARBA00022679"/>
    </source>
</evidence>